<evidence type="ECO:0000256" key="5">
    <source>
        <dbReference type="ARBA" id="ARBA00023295"/>
    </source>
</evidence>
<keyword evidence="4" id="KW-0325">Glycoprotein</keyword>
<dbReference type="Proteomes" id="UP001497480">
    <property type="component" value="Unassembled WGS sequence"/>
</dbReference>
<gene>
    <name evidence="9" type="ORF">LLUT_LOCUS21212</name>
</gene>
<organism evidence="9 10">
    <name type="scientific">Lupinus luteus</name>
    <name type="common">European yellow lupine</name>
    <dbReference type="NCBI Taxonomy" id="3873"/>
    <lineage>
        <taxon>Eukaryota</taxon>
        <taxon>Viridiplantae</taxon>
        <taxon>Streptophyta</taxon>
        <taxon>Embryophyta</taxon>
        <taxon>Tracheophyta</taxon>
        <taxon>Spermatophyta</taxon>
        <taxon>Magnoliopsida</taxon>
        <taxon>eudicotyledons</taxon>
        <taxon>Gunneridae</taxon>
        <taxon>Pentapetalae</taxon>
        <taxon>rosids</taxon>
        <taxon>fabids</taxon>
        <taxon>Fabales</taxon>
        <taxon>Fabaceae</taxon>
        <taxon>Papilionoideae</taxon>
        <taxon>50 kb inversion clade</taxon>
        <taxon>genistoids sensu lato</taxon>
        <taxon>core genistoids</taxon>
        <taxon>Genisteae</taxon>
        <taxon>Lupinus</taxon>
    </lineage>
</organism>
<evidence type="ECO:0000313" key="10">
    <source>
        <dbReference type="Proteomes" id="UP001497480"/>
    </source>
</evidence>
<dbReference type="GO" id="GO:0004568">
    <property type="term" value="F:chitinase activity"/>
    <property type="evidence" value="ECO:0007669"/>
    <property type="project" value="TreeGrafter"/>
</dbReference>
<name>A0AAV1XF84_LUPLU</name>
<feature type="domain" description="GH18" evidence="8">
    <location>
        <begin position="67"/>
        <end position="409"/>
    </location>
</feature>
<dbReference type="EMBL" id="CAXHTB010000014">
    <property type="protein sequence ID" value="CAL0320152.1"/>
    <property type="molecule type" value="Genomic_DNA"/>
</dbReference>
<evidence type="ECO:0000313" key="9">
    <source>
        <dbReference type="EMBL" id="CAL0320152.1"/>
    </source>
</evidence>
<feature type="transmembrane region" description="Helical" evidence="7">
    <location>
        <begin position="32"/>
        <end position="52"/>
    </location>
</feature>
<dbReference type="PROSITE" id="PS01095">
    <property type="entry name" value="GH18_1"/>
    <property type="match status" value="1"/>
</dbReference>
<dbReference type="SUPFAM" id="SSF54556">
    <property type="entry name" value="Chitinase insertion domain"/>
    <property type="match status" value="1"/>
</dbReference>
<proteinExistence type="inferred from homology"/>
<keyword evidence="7" id="KW-0472">Membrane</keyword>
<dbReference type="GO" id="GO:0006032">
    <property type="term" value="P:chitin catabolic process"/>
    <property type="evidence" value="ECO:0007669"/>
    <property type="project" value="TreeGrafter"/>
</dbReference>
<protein>
    <recommendedName>
        <fullName evidence="8">GH18 domain-containing protein</fullName>
    </recommendedName>
</protein>
<dbReference type="InterPro" id="IPR011583">
    <property type="entry name" value="Chitinase_II/V-like_cat"/>
</dbReference>
<accession>A0AAV1XF84</accession>
<dbReference type="InterPro" id="IPR050314">
    <property type="entry name" value="Glycosyl_Hydrlase_18"/>
</dbReference>
<dbReference type="PROSITE" id="PS51910">
    <property type="entry name" value="GH18_2"/>
    <property type="match status" value="1"/>
</dbReference>
<dbReference type="Pfam" id="PF00704">
    <property type="entry name" value="Glyco_hydro_18"/>
    <property type="match status" value="1"/>
</dbReference>
<dbReference type="SUPFAM" id="SSF51445">
    <property type="entry name" value="(Trans)glycosidases"/>
    <property type="match status" value="1"/>
</dbReference>
<dbReference type="Gene3D" id="3.20.20.80">
    <property type="entry name" value="Glycosidases"/>
    <property type="match status" value="1"/>
</dbReference>
<dbReference type="AlphaFoldDB" id="A0AAV1XF84"/>
<dbReference type="GO" id="GO:0008061">
    <property type="term" value="F:chitin binding"/>
    <property type="evidence" value="ECO:0007669"/>
    <property type="project" value="InterPro"/>
</dbReference>
<keyword evidence="3 6" id="KW-0378">Hydrolase</keyword>
<evidence type="ECO:0000259" key="8">
    <source>
        <dbReference type="PROSITE" id="PS51910"/>
    </source>
</evidence>
<comment type="similarity">
    <text evidence="1">Belongs to the glycosyl hydrolase 18 family. Chitinase class V subfamily.</text>
</comment>
<keyword evidence="10" id="KW-1185">Reference proteome</keyword>
<evidence type="ECO:0000256" key="2">
    <source>
        <dbReference type="ARBA" id="ARBA00022729"/>
    </source>
</evidence>
<dbReference type="InterPro" id="IPR017853">
    <property type="entry name" value="GH"/>
</dbReference>
<reference evidence="9 10" key="1">
    <citation type="submission" date="2024-03" db="EMBL/GenBank/DDBJ databases">
        <authorList>
            <person name="Martinez-Hernandez J."/>
        </authorList>
    </citation>
    <scope>NUCLEOTIDE SEQUENCE [LARGE SCALE GENOMIC DNA]</scope>
</reference>
<dbReference type="Gene3D" id="3.10.50.10">
    <property type="match status" value="1"/>
</dbReference>
<dbReference type="PANTHER" id="PTHR11177">
    <property type="entry name" value="CHITINASE"/>
    <property type="match status" value="1"/>
</dbReference>
<evidence type="ECO:0000256" key="1">
    <source>
        <dbReference type="ARBA" id="ARBA00008682"/>
    </source>
</evidence>
<dbReference type="GO" id="GO:0005975">
    <property type="term" value="P:carbohydrate metabolic process"/>
    <property type="evidence" value="ECO:0007669"/>
    <property type="project" value="InterPro"/>
</dbReference>
<dbReference type="InterPro" id="IPR029070">
    <property type="entry name" value="Chitinase_insertion_sf"/>
</dbReference>
<evidence type="ECO:0000256" key="7">
    <source>
        <dbReference type="SAM" id="Phobius"/>
    </source>
</evidence>
<keyword evidence="7" id="KW-1133">Transmembrane helix</keyword>
<sequence length="412" mass="45439">MILTSCSTCLLIQAKASFKPKPISMATFNFLHFLTITTLIAIVTTVTITAIVTTTATTPAVTTAAAAIKGAYWFEQEIFPASAINSSLFTHIFYAFLIPNYTTYTLQISNSESQSLSKFINTLRTKNPPLKTLISIGGGGSNPNLFAEIVATRAARAALIKSTISVVRRFGFDGVDLDWEFPKTDEQMSNLGILLREWRHAIDVDSKISGKPPLLLTAAVYFADNFFLSATQRRYPVASINSNLDFVNIMSYDFYGSGNNSTGAPAALFDPKSNINVVSGIILWIRAGLDPKKVVMGLPLYGRKWMLRDHNVNGLGAPAIGVTGFDGTKAFVQIEKFNKEMNATVVYDMDTVSVYSYSNTSWIGYDDPFTVRIKIGFAQALGLRGYFFWAVGYDSDIITRQASKAWILYERH</sequence>
<dbReference type="CDD" id="cd02879">
    <property type="entry name" value="GH18_plant_chitinase_class_V"/>
    <property type="match status" value="1"/>
</dbReference>
<keyword evidence="2" id="KW-0732">Signal</keyword>
<dbReference type="SMART" id="SM00636">
    <property type="entry name" value="Glyco_18"/>
    <property type="match status" value="1"/>
</dbReference>
<keyword evidence="5 6" id="KW-0326">Glycosidase</keyword>
<evidence type="ECO:0000256" key="6">
    <source>
        <dbReference type="RuleBase" id="RU000489"/>
    </source>
</evidence>
<evidence type="ECO:0000256" key="3">
    <source>
        <dbReference type="ARBA" id="ARBA00022801"/>
    </source>
</evidence>
<dbReference type="PANTHER" id="PTHR11177:SF396">
    <property type="entry name" value="NOD FACTOR HYDROLASE PROTEIN 1"/>
    <property type="match status" value="1"/>
</dbReference>
<comment type="caution">
    <text evidence="9">The sequence shown here is derived from an EMBL/GenBank/DDBJ whole genome shotgun (WGS) entry which is preliminary data.</text>
</comment>
<evidence type="ECO:0000256" key="4">
    <source>
        <dbReference type="ARBA" id="ARBA00023180"/>
    </source>
</evidence>
<keyword evidence="7" id="KW-0812">Transmembrane</keyword>
<dbReference type="FunFam" id="3.10.50.10:FF:000003">
    <property type="entry name" value="Class V chitinase CHIT5b"/>
    <property type="match status" value="1"/>
</dbReference>
<dbReference type="InterPro" id="IPR001223">
    <property type="entry name" value="Glyco_hydro18_cat"/>
</dbReference>
<dbReference type="GO" id="GO:0005576">
    <property type="term" value="C:extracellular region"/>
    <property type="evidence" value="ECO:0007669"/>
    <property type="project" value="TreeGrafter"/>
</dbReference>
<dbReference type="InterPro" id="IPR001579">
    <property type="entry name" value="Glyco_hydro_18_chit_AS"/>
</dbReference>